<dbReference type="SMART" id="SM00829">
    <property type="entry name" value="PKS_ER"/>
    <property type="match status" value="1"/>
</dbReference>
<dbReference type="Pfam" id="PF08240">
    <property type="entry name" value="ADH_N"/>
    <property type="match status" value="1"/>
</dbReference>
<evidence type="ECO:0000313" key="4">
    <source>
        <dbReference type="EMBL" id="MFC6036478.1"/>
    </source>
</evidence>
<proteinExistence type="predicted"/>
<dbReference type="InterPro" id="IPR011032">
    <property type="entry name" value="GroES-like_sf"/>
</dbReference>
<evidence type="ECO:0000256" key="2">
    <source>
        <dbReference type="ARBA" id="ARBA00023002"/>
    </source>
</evidence>
<name>A0ABW1KWK1_9PROT</name>
<dbReference type="SUPFAM" id="SSF51735">
    <property type="entry name" value="NAD(P)-binding Rossmann-fold domains"/>
    <property type="match status" value="1"/>
</dbReference>
<sequence length="331" mass="34877">MADALPATMQAIEISEFGGPEVLKLTERPVPRPEGNEVLIRITAAGVNRPEVLQRKGMYPPPPGASDLPGLECAGVVAAVGPDVKDWKPGERVCALLTGGGYAQYAIADAGSCLPVPKNITLEEAAGLPETVFTVWANMFDDAQLKSGETLLLHGATSGIGVTAIALGKAFGAKVIATCGTKEKCDAALKIGADAAYLYDKDDWDGEVAKSGGADVVLDMAGGDFVKRNLSCLNFGGRHVSIAMLRGAEAEINIFVIMQRRLRLTGSTMKSRPFAEKARLAAGIRAKVWPKLESGDFRPVIDKVFPLADAAEAHSRMEAGAHMGKILLKAP</sequence>
<dbReference type="InterPro" id="IPR014189">
    <property type="entry name" value="Quinone_OxRdtase_PIG3"/>
</dbReference>
<keyword evidence="5" id="KW-1185">Reference proteome</keyword>
<dbReference type="PANTHER" id="PTHR48106:SF8">
    <property type="entry name" value="OS02G0805600 PROTEIN"/>
    <property type="match status" value="1"/>
</dbReference>
<keyword evidence="1" id="KW-0521">NADP</keyword>
<evidence type="ECO:0000313" key="5">
    <source>
        <dbReference type="Proteomes" id="UP001596116"/>
    </source>
</evidence>
<evidence type="ECO:0000256" key="1">
    <source>
        <dbReference type="ARBA" id="ARBA00022857"/>
    </source>
</evidence>
<dbReference type="Proteomes" id="UP001596116">
    <property type="component" value="Unassembled WGS sequence"/>
</dbReference>
<gene>
    <name evidence="4" type="ORF">ACFMB1_13055</name>
</gene>
<dbReference type="NCBIfam" id="TIGR02824">
    <property type="entry name" value="quinone_pig3"/>
    <property type="match status" value="1"/>
</dbReference>
<feature type="domain" description="Enoyl reductase (ER)" evidence="3">
    <location>
        <begin position="18"/>
        <end position="328"/>
    </location>
</feature>
<dbReference type="SUPFAM" id="SSF50129">
    <property type="entry name" value="GroES-like"/>
    <property type="match status" value="1"/>
</dbReference>
<dbReference type="InterPro" id="IPR020843">
    <property type="entry name" value="ER"/>
</dbReference>
<dbReference type="CDD" id="cd05276">
    <property type="entry name" value="p53_inducible_oxidoreductase"/>
    <property type="match status" value="1"/>
</dbReference>
<protein>
    <submittedName>
        <fullName evidence="4">NAD(P)H-quinone oxidoreductase</fullName>
    </submittedName>
</protein>
<organism evidence="4 5">
    <name type="scientific">Hyphococcus aureus</name>
    <dbReference type="NCBI Taxonomy" id="2666033"/>
    <lineage>
        <taxon>Bacteria</taxon>
        <taxon>Pseudomonadati</taxon>
        <taxon>Pseudomonadota</taxon>
        <taxon>Alphaproteobacteria</taxon>
        <taxon>Parvularculales</taxon>
        <taxon>Parvularculaceae</taxon>
        <taxon>Hyphococcus</taxon>
    </lineage>
</organism>
<dbReference type="Gene3D" id="3.90.180.10">
    <property type="entry name" value="Medium-chain alcohol dehydrogenases, catalytic domain"/>
    <property type="match status" value="1"/>
</dbReference>
<dbReference type="RefSeq" id="WP_379882285.1">
    <property type="nucleotide sequence ID" value="NZ_JBHPON010000002.1"/>
</dbReference>
<dbReference type="InterPro" id="IPR036291">
    <property type="entry name" value="NAD(P)-bd_dom_sf"/>
</dbReference>
<comment type="caution">
    <text evidence="4">The sequence shown here is derived from an EMBL/GenBank/DDBJ whole genome shotgun (WGS) entry which is preliminary data.</text>
</comment>
<dbReference type="Gene3D" id="3.40.50.720">
    <property type="entry name" value="NAD(P)-binding Rossmann-like Domain"/>
    <property type="match status" value="1"/>
</dbReference>
<keyword evidence="2" id="KW-0560">Oxidoreductase</keyword>
<dbReference type="EMBL" id="JBHPON010000002">
    <property type="protein sequence ID" value="MFC6036478.1"/>
    <property type="molecule type" value="Genomic_DNA"/>
</dbReference>
<evidence type="ECO:0000259" key="3">
    <source>
        <dbReference type="SMART" id="SM00829"/>
    </source>
</evidence>
<dbReference type="Pfam" id="PF00107">
    <property type="entry name" value="ADH_zinc_N"/>
    <property type="match status" value="1"/>
</dbReference>
<dbReference type="InterPro" id="IPR013154">
    <property type="entry name" value="ADH-like_N"/>
</dbReference>
<reference evidence="4 5" key="1">
    <citation type="submission" date="2024-09" db="EMBL/GenBank/DDBJ databases">
        <authorList>
            <person name="Zhang Z.-H."/>
        </authorList>
    </citation>
    <scope>NUCLEOTIDE SEQUENCE [LARGE SCALE GENOMIC DNA]</scope>
    <source>
        <strain evidence="4 5">HHTR114</strain>
    </source>
</reference>
<dbReference type="InterPro" id="IPR013149">
    <property type="entry name" value="ADH-like_C"/>
</dbReference>
<accession>A0ABW1KWK1</accession>
<dbReference type="PANTHER" id="PTHR48106">
    <property type="entry name" value="QUINONE OXIDOREDUCTASE PIG3-RELATED"/>
    <property type="match status" value="1"/>
</dbReference>